<evidence type="ECO:0000313" key="1">
    <source>
        <dbReference type="EMBL" id="CED57627.1"/>
    </source>
</evidence>
<keyword evidence="2" id="KW-1185">Reference proteome</keyword>
<dbReference type="KEGG" id="awd:AWOD_II_1008"/>
<dbReference type="PATRIC" id="fig|80852.17.peg.3808"/>
<dbReference type="GeneID" id="28543264"/>
<name>A0A090IAW8_9GAMM</name>
<protein>
    <submittedName>
        <fullName evidence="1">Uncharacterized protein</fullName>
    </submittedName>
</protein>
<dbReference type="Proteomes" id="UP000032427">
    <property type="component" value="Chromosome 2"/>
</dbReference>
<proteinExistence type="predicted"/>
<sequence length="425" mass="46519">MPVSIADVTNCTDMEGWNYQEKELYFGRVNIINYLASLEVDRKPSVAADFVGNFVIDTTAISDIGGFVKSKVSDIMAKSKVLTNVTKVAGAVSEAIKSSRPVEFFRSIGQAIKHKVEVTKDNLMEKLTKLIEGFCQNLITQLKKAYKDIKWVANYLTDIGLWLAASIIDDLSSLIPGLGYLQNAADLYKGVKKCVTGFSSYISMKLAGRGVTLNSGYPEVIARDLRSHMIAKGLLGLKDMAVKTGQIAMAAAGDVAAGIGSILSYVANVLGRVATLIDYIIQRVNLYKACKTAEKEQLQLLNSSSIALDAGRFNDWFIDKLALSPILGALLLQSGSIAAPGTFLALLNSRGRLVSDAEANFQKGVVYINNMKSQSVSYIKEYSAQYSLEFKPGLAWQREILKQQLNPVELPEPPKLRRQGAIRRK</sequence>
<reference evidence="2" key="1">
    <citation type="submission" date="2014-09" db="EMBL/GenBank/DDBJ databases">
        <authorList>
            <person name="Hjerde E."/>
        </authorList>
    </citation>
    <scope>NUCLEOTIDE SEQUENCE [LARGE SCALE GENOMIC DNA]</scope>
    <source>
        <strain evidence="2">06/09/139</strain>
    </source>
</reference>
<gene>
    <name evidence="1" type="ORF">AWOD_II_1008</name>
</gene>
<dbReference type="EMBL" id="LN554847">
    <property type="protein sequence ID" value="CED57627.1"/>
    <property type="molecule type" value="Genomic_DNA"/>
</dbReference>
<dbReference type="OrthoDB" id="9050632at2"/>
<accession>A0A090IAW8</accession>
<dbReference type="HOGENOM" id="CLU_645020_0_0_6"/>
<organism evidence="1 2">
    <name type="scientific">Aliivibrio wodanis</name>
    <dbReference type="NCBI Taxonomy" id="80852"/>
    <lineage>
        <taxon>Bacteria</taxon>
        <taxon>Pseudomonadati</taxon>
        <taxon>Pseudomonadota</taxon>
        <taxon>Gammaproteobacteria</taxon>
        <taxon>Vibrionales</taxon>
        <taxon>Vibrionaceae</taxon>
        <taxon>Aliivibrio</taxon>
    </lineage>
</organism>
<dbReference type="STRING" id="80852.AWOD_II_1008"/>
<dbReference type="AlphaFoldDB" id="A0A090IAW8"/>
<evidence type="ECO:0000313" key="2">
    <source>
        <dbReference type="Proteomes" id="UP000032427"/>
    </source>
</evidence>